<proteinExistence type="predicted"/>
<organism evidence="1 2">
    <name type="scientific">Trichonephila inaurata madagascariensis</name>
    <dbReference type="NCBI Taxonomy" id="2747483"/>
    <lineage>
        <taxon>Eukaryota</taxon>
        <taxon>Metazoa</taxon>
        <taxon>Ecdysozoa</taxon>
        <taxon>Arthropoda</taxon>
        <taxon>Chelicerata</taxon>
        <taxon>Arachnida</taxon>
        <taxon>Araneae</taxon>
        <taxon>Araneomorphae</taxon>
        <taxon>Entelegynae</taxon>
        <taxon>Araneoidea</taxon>
        <taxon>Nephilidae</taxon>
        <taxon>Trichonephila</taxon>
        <taxon>Trichonephila inaurata</taxon>
    </lineage>
</organism>
<gene>
    <name evidence="1" type="ORF">TNIN_231541</name>
</gene>
<dbReference type="AlphaFoldDB" id="A0A8X6XW03"/>
<protein>
    <submittedName>
        <fullName evidence="1">Uncharacterized protein</fullName>
    </submittedName>
</protein>
<comment type="caution">
    <text evidence="1">The sequence shown here is derived from an EMBL/GenBank/DDBJ whole genome shotgun (WGS) entry which is preliminary data.</text>
</comment>
<reference evidence="1" key="1">
    <citation type="submission" date="2020-08" db="EMBL/GenBank/DDBJ databases">
        <title>Multicomponent nature underlies the extraordinary mechanical properties of spider dragline silk.</title>
        <authorList>
            <person name="Kono N."/>
            <person name="Nakamura H."/>
            <person name="Mori M."/>
            <person name="Yoshida Y."/>
            <person name="Ohtoshi R."/>
            <person name="Malay A.D."/>
            <person name="Moran D.A.P."/>
            <person name="Tomita M."/>
            <person name="Numata K."/>
            <person name="Arakawa K."/>
        </authorList>
    </citation>
    <scope>NUCLEOTIDE SEQUENCE</scope>
</reference>
<sequence>MMGLMASFRVHVIHDASERIYLMSSLTSGAGELVKIELSEAAPFCRYYASPAGYDYVLDKTKFGSVFSSLNDFGILTDISIPHLDVNLALSHKVKKAPSFPKLSV</sequence>
<dbReference type="EMBL" id="BMAV01013523">
    <property type="protein sequence ID" value="GFY61268.1"/>
    <property type="molecule type" value="Genomic_DNA"/>
</dbReference>
<evidence type="ECO:0000313" key="2">
    <source>
        <dbReference type="Proteomes" id="UP000886998"/>
    </source>
</evidence>
<name>A0A8X6XW03_9ARAC</name>
<evidence type="ECO:0000313" key="1">
    <source>
        <dbReference type="EMBL" id="GFY61268.1"/>
    </source>
</evidence>
<dbReference type="Proteomes" id="UP000886998">
    <property type="component" value="Unassembled WGS sequence"/>
</dbReference>
<keyword evidence="2" id="KW-1185">Reference proteome</keyword>
<accession>A0A8X6XW03</accession>